<accession>A0A6A0GPM2</accession>
<name>A0A6A0GPM2_HYAAZ</name>
<comment type="caution">
    <text evidence="1">The sequence shown here is derived from an EMBL/GenBank/DDBJ whole genome shotgun (WGS) entry which is preliminary data.</text>
</comment>
<reference evidence="1" key="1">
    <citation type="submission" date="2014-08" db="EMBL/GenBank/DDBJ databases">
        <authorList>
            <person name="Murali S."/>
            <person name="Richards S."/>
            <person name="Bandaranaike D."/>
            <person name="Bellair M."/>
            <person name="Blankenburg K."/>
            <person name="Chao H."/>
            <person name="Dinh H."/>
            <person name="Doddapaneni H."/>
            <person name="Dugan-Rocha S."/>
            <person name="Elkadiri S."/>
            <person name="Gnanaolivu R."/>
            <person name="Hughes D."/>
            <person name="Lee S."/>
            <person name="Li M."/>
            <person name="Ming W."/>
            <person name="Munidasa M."/>
            <person name="Muniz J."/>
            <person name="Nguyen L."/>
            <person name="Osuji N."/>
            <person name="Pu L.-L."/>
            <person name="Puazo M."/>
            <person name="Skinner E."/>
            <person name="Qu C."/>
            <person name="Quiroz J."/>
            <person name="Raj R."/>
            <person name="Weissenberger G."/>
            <person name="Xin Y."/>
            <person name="Zou X."/>
            <person name="Han Y."/>
            <person name="Worley K."/>
            <person name="Muzny D."/>
            <person name="Gibbs R."/>
        </authorList>
    </citation>
    <scope>NUCLEOTIDE SEQUENCE</scope>
    <source>
        <strain evidence="1">HAZT.00-mixed</strain>
        <tissue evidence="1">Whole organism</tissue>
    </source>
</reference>
<organism evidence="1">
    <name type="scientific">Hyalella azteca</name>
    <name type="common">Amphipod</name>
    <dbReference type="NCBI Taxonomy" id="294128"/>
    <lineage>
        <taxon>Eukaryota</taxon>
        <taxon>Metazoa</taxon>
        <taxon>Ecdysozoa</taxon>
        <taxon>Arthropoda</taxon>
        <taxon>Crustacea</taxon>
        <taxon>Multicrustacea</taxon>
        <taxon>Malacostraca</taxon>
        <taxon>Eumalacostraca</taxon>
        <taxon>Peracarida</taxon>
        <taxon>Amphipoda</taxon>
        <taxon>Senticaudata</taxon>
        <taxon>Talitrida</taxon>
        <taxon>Talitroidea</taxon>
        <taxon>Hyalellidae</taxon>
        <taxon>Hyalella</taxon>
    </lineage>
</organism>
<reference evidence="1" key="3">
    <citation type="submission" date="2019-06" db="EMBL/GenBank/DDBJ databases">
        <authorList>
            <person name="Poynton C."/>
            <person name="Hasenbein S."/>
            <person name="Benoit J.B."/>
            <person name="Sepulveda M.S."/>
            <person name="Poelchau M.F."/>
            <person name="Murali S.C."/>
            <person name="Chen S."/>
            <person name="Glastad K.M."/>
            <person name="Werren J.H."/>
            <person name="Vineis J.H."/>
            <person name="Bowen J.L."/>
            <person name="Friedrich M."/>
            <person name="Jones J."/>
            <person name="Robertson H.M."/>
            <person name="Feyereisen R."/>
            <person name="Mechler-Hickson A."/>
            <person name="Mathers N."/>
            <person name="Lee C.E."/>
            <person name="Colbourne J.K."/>
            <person name="Biales A."/>
            <person name="Johnston J.S."/>
            <person name="Wellborn G.A."/>
            <person name="Rosendale A.J."/>
            <person name="Cridge A.G."/>
            <person name="Munoz-Torres M.C."/>
            <person name="Bain P.A."/>
            <person name="Manny A.R."/>
            <person name="Major K.M."/>
            <person name="Lambert F.N."/>
            <person name="Vulpe C.D."/>
            <person name="Tuck P."/>
            <person name="Blalock B.J."/>
            <person name="Lin Y.-Y."/>
            <person name="Smith M.E."/>
            <person name="Ochoa-Acuna H."/>
            <person name="Chen M.-J.M."/>
            <person name="Childers C.P."/>
            <person name="Qu J."/>
            <person name="Dugan S."/>
            <person name="Lee S.L."/>
            <person name="Chao H."/>
            <person name="Dinh H."/>
            <person name="Han Y."/>
            <person name="Doddapaneni H."/>
            <person name="Worley K.C."/>
            <person name="Muzny D.M."/>
            <person name="Gibbs R.A."/>
            <person name="Richards S."/>
        </authorList>
    </citation>
    <scope>NUCLEOTIDE SEQUENCE</scope>
    <source>
        <strain evidence="1">HAZT.00-mixed</strain>
        <tissue evidence="1">Whole organism</tissue>
    </source>
</reference>
<feature type="non-terminal residue" evidence="1">
    <location>
        <position position="240"/>
    </location>
</feature>
<reference evidence="1" key="2">
    <citation type="journal article" date="2018" name="Environ. Sci. Technol.">
        <title>The Toxicogenome of Hyalella azteca: A Model for Sediment Ecotoxicology and Evolutionary Toxicology.</title>
        <authorList>
            <person name="Poynton H.C."/>
            <person name="Hasenbein S."/>
            <person name="Benoit J.B."/>
            <person name="Sepulveda M.S."/>
            <person name="Poelchau M.F."/>
            <person name="Hughes D.S.T."/>
            <person name="Murali S.C."/>
            <person name="Chen S."/>
            <person name="Glastad K.M."/>
            <person name="Goodisman M.A.D."/>
            <person name="Werren J.H."/>
            <person name="Vineis J.H."/>
            <person name="Bowen J.L."/>
            <person name="Friedrich M."/>
            <person name="Jones J."/>
            <person name="Robertson H.M."/>
            <person name="Feyereisen R."/>
            <person name="Mechler-Hickson A."/>
            <person name="Mathers N."/>
            <person name="Lee C.E."/>
            <person name="Colbourne J.K."/>
            <person name="Biales A."/>
            <person name="Johnston J.S."/>
            <person name="Wellborn G.A."/>
            <person name="Rosendale A.J."/>
            <person name="Cridge A.G."/>
            <person name="Munoz-Torres M.C."/>
            <person name="Bain P.A."/>
            <person name="Manny A.R."/>
            <person name="Major K.M."/>
            <person name="Lambert F.N."/>
            <person name="Vulpe C.D."/>
            <person name="Tuck P."/>
            <person name="Blalock B.J."/>
            <person name="Lin Y.Y."/>
            <person name="Smith M.E."/>
            <person name="Ochoa-Acuna H."/>
            <person name="Chen M.M."/>
            <person name="Childers C.P."/>
            <person name="Qu J."/>
            <person name="Dugan S."/>
            <person name="Lee S.L."/>
            <person name="Chao H."/>
            <person name="Dinh H."/>
            <person name="Han Y."/>
            <person name="Doddapaneni H."/>
            <person name="Worley K.C."/>
            <person name="Muzny D.M."/>
            <person name="Gibbs R.A."/>
            <person name="Richards S."/>
        </authorList>
    </citation>
    <scope>NUCLEOTIDE SEQUENCE</scope>
    <source>
        <strain evidence="1">HAZT.00-mixed</strain>
        <tissue evidence="1">Whole organism</tissue>
    </source>
</reference>
<gene>
    <name evidence="1" type="ORF">HAZT_HAZT007593</name>
</gene>
<sequence>MLTEPENFTTKKEQFLANASNKQEFVNMLSQKLVSAGCHVLQAEGNADVLIAKTAVDTNPESEALYLQSDKKKGKKFRVWDIHWFQRSVGPEMCTLLPLVHAIVGCDTTSPLFGIGKGVPIRKLKSEQIFRKQARVFSEVATKDEIQHAGEEALVCLYGGSIPKMGWMDPSGATRRSRGAKHGYNSRTCCEPFFLAWRRLRVGRPNEGLDKLRCHKYCEKVSTSTSPVQVHTLPPTAAAA</sequence>
<evidence type="ECO:0000313" key="1">
    <source>
        <dbReference type="EMBL" id="KAA0183913.1"/>
    </source>
</evidence>
<dbReference type="AlphaFoldDB" id="A0A6A0GPM2"/>
<proteinExistence type="predicted"/>
<dbReference type="Proteomes" id="UP000711488">
    <property type="component" value="Unassembled WGS sequence"/>
</dbReference>
<protein>
    <submittedName>
        <fullName evidence="1">Uncharacterized protein</fullName>
    </submittedName>
</protein>
<dbReference type="EMBL" id="JQDR03017352">
    <property type="protein sequence ID" value="KAA0183913.1"/>
    <property type="molecule type" value="Genomic_DNA"/>
</dbReference>